<evidence type="ECO:0000256" key="1">
    <source>
        <dbReference type="SAM" id="MobiDB-lite"/>
    </source>
</evidence>
<reference evidence="3" key="1">
    <citation type="submission" date="2017-05" db="EMBL/GenBank/DDBJ databases">
        <title>Two decades of blaVIM-2-producing Pseudomonas aeruginosa dissemination: the decisive role of mobile genetic elements and successful clones.</title>
        <authorList>
            <person name="Botelho J."/>
        </authorList>
    </citation>
    <scope>NUCLEOTIDE SEQUENCE</scope>
    <source>
        <strain evidence="3">FFUP_PS_35</strain>
        <plasmid evidence="3">pJB35</plasmid>
    </source>
</reference>
<feature type="transmembrane region" description="Helical" evidence="2">
    <location>
        <begin position="295"/>
        <end position="312"/>
    </location>
</feature>
<dbReference type="EMBL" id="MF168945">
    <property type="protein sequence ID" value="ATB17992.1"/>
    <property type="molecule type" value="Genomic_DNA"/>
</dbReference>
<dbReference type="RefSeq" id="WP_250645767.1">
    <property type="nucleotide sequence ID" value="NZ_MF168945.1"/>
</dbReference>
<accession>A0A290D327</accession>
<organism evidence="3">
    <name type="scientific">Pseudomonas aeruginosa</name>
    <dbReference type="NCBI Taxonomy" id="287"/>
    <lineage>
        <taxon>Bacteria</taxon>
        <taxon>Pseudomonadati</taxon>
        <taxon>Pseudomonadota</taxon>
        <taxon>Gammaproteobacteria</taxon>
        <taxon>Pseudomonadales</taxon>
        <taxon>Pseudomonadaceae</taxon>
        <taxon>Pseudomonas</taxon>
    </lineage>
</organism>
<keyword evidence="3" id="KW-0614">Plasmid</keyword>
<geneLocation type="plasmid" evidence="3">
    <name>pJB35</name>
</geneLocation>
<feature type="compositionally biased region" description="Basic residues" evidence="1">
    <location>
        <begin position="463"/>
        <end position="483"/>
    </location>
</feature>
<protein>
    <submittedName>
        <fullName evidence="3">Conjugal transfer protein TraG</fullName>
    </submittedName>
</protein>
<keyword evidence="2" id="KW-0812">Transmembrane</keyword>
<evidence type="ECO:0000313" key="3">
    <source>
        <dbReference type="EMBL" id="ATB17992.1"/>
    </source>
</evidence>
<dbReference type="AlphaFoldDB" id="A0A290D327"/>
<dbReference type="GO" id="GO:0016020">
    <property type="term" value="C:membrane"/>
    <property type="evidence" value="ECO:0007669"/>
    <property type="project" value="InterPro"/>
</dbReference>
<dbReference type="Pfam" id="PF02534">
    <property type="entry name" value="T4SS-DNA_transf"/>
    <property type="match status" value="1"/>
</dbReference>
<keyword evidence="2" id="KW-0472">Membrane</keyword>
<proteinExistence type="predicted"/>
<evidence type="ECO:0000256" key="2">
    <source>
        <dbReference type="SAM" id="Phobius"/>
    </source>
</evidence>
<feature type="transmembrane region" description="Helical" evidence="2">
    <location>
        <begin position="269"/>
        <end position="289"/>
    </location>
</feature>
<feature type="region of interest" description="Disordered" evidence="1">
    <location>
        <begin position="462"/>
        <end position="483"/>
    </location>
</feature>
<name>A0A290D327_PSEAI</name>
<keyword evidence="2" id="KW-1133">Transmembrane helix</keyword>
<sequence length="483" mass="50614">MMDVKDLLSRAWAAVVAVFFGAFVLSLAHTAHARVFPECNPAAEAAKFYGAEDADAWVKRVCDAQETAFQTWETNLQKLDIGQQDLSMATNAGNWQAYRDKWAELLPVLKELEAAAVANRNAPGATNILSLYRNDLGLFLQNAGLASAGSLDDFSARILAGLDGERPAAAATAGVNVVQQSVTRGIEFGKGVGTAEADKVLAEYRGQVEQRTAERMEQLGGSTMGGYFGGFGTRIKAAFGGWLFYLVTVCFIGAWMAHKRRQNPVTVGTAVGLAFLVPSVGMLLLLVFAPFIPGWFILAATVAGTVATYLNAGRVFGWLAGVVGSESPTGKRLRILGGTIENLRGQVQPSGPVAAAGAAAAAVDNSSTHPLGSHGSARWGTVDEIRQGGHLVAPGKPGGFALGRVPDALAGMDARFRFVGHVVTVAPTGSGKGIGAVIPNLLDYPGSALVLDVKGENAAVTARARRAPGGRSARRSIRSIRSR</sequence>
<feature type="transmembrane region" description="Helical" evidence="2">
    <location>
        <begin position="239"/>
        <end position="257"/>
    </location>
</feature>
<dbReference type="InterPro" id="IPR003688">
    <property type="entry name" value="TraG/VirD4"/>
</dbReference>